<dbReference type="GO" id="GO:0016925">
    <property type="term" value="P:protein sumoylation"/>
    <property type="evidence" value="ECO:0007669"/>
    <property type="project" value="TreeGrafter"/>
</dbReference>
<dbReference type="PROSITE" id="PS51044">
    <property type="entry name" value="ZF_SP_RING"/>
    <property type="match status" value="1"/>
</dbReference>
<reference evidence="7 8" key="1">
    <citation type="submission" date="2017-03" db="EMBL/GenBank/DDBJ databases">
        <title>An alternative strategy for trypanosome survival in the mammalian bloodstream revealed through genome and transcriptome analysis of the ubiquitous bovine parasite Trypanosoma (Megatrypanum) theileri.</title>
        <authorList>
            <person name="Kelly S."/>
            <person name="Ivens A."/>
            <person name="Mott A."/>
            <person name="O'Neill E."/>
            <person name="Emms D."/>
            <person name="Macleod O."/>
            <person name="Voorheis P."/>
            <person name="Matthews J."/>
            <person name="Matthews K."/>
            <person name="Carrington M."/>
        </authorList>
    </citation>
    <scope>NUCLEOTIDE SEQUENCE [LARGE SCALE GENOMIC DNA]</scope>
    <source>
        <strain evidence="7">Edinburgh</strain>
    </source>
</reference>
<evidence type="ECO:0000256" key="5">
    <source>
        <dbReference type="SAM" id="MobiDB-lite"/>
    </source>
</evidence>
<dbReference type="OrthoDB" id="27975at2759"/>
<dbReference type="GO" id="GO:0061665">
    <property type="term" value="F:SUMO ligase activity"/>
    <property type="evidence" value="ECO:0007669"/>
    <property type="project" value="TreeGrafter"/>
</dbReference>
<feature type="compositionally biased region" description="Low complexity" evidence="5">
    <location>
        <begin position="222"/>
        <end position="233"/>
    </location>
</feature>
<accession>A0A1X0NSM5</accession>
<evidence type="ECO:0000313" key="7">
    <source>
        <dbReference type="EMBL" id="ORC87189.1"/>
    </source>
</evidence>
<dbReference type="VEuPathDB" id="TriTrypDB:TM35_000231600"/>
<comment type="caution">
    <text evidence="7">The sequence shown here is derived from an EMBL/GenBank/DDBJ whole genome shotgun (WGS) entry which is preliminary data.</text>
</comment>
<name>A0A1X0NSM5_9TRYP</name>
<evidence type="ECO:0000259" key="6">
    <source>
        <dbReference type="PROSITE" id="PS51044"/>
    </source>
</evidence>
<protein>
    <recommendedName>
        <fullName evidence="6">SP-RING-type domain-containing protein</fullName>
    </recommendedName>
</protein>
<evidence type="ECO:0000256" key="2">
    <source>
        <dbReference type="ARBA" id="ARBA00022771"/>
    </source>
</evidence>
<evidence type="ECO:0000256" key="4">
    <source>
        <dbReference type="PROSITE-ProRule" id="PRU00452"/>
    </source>
</evidence>
<keyword evidence="1" id="KW-0479">Metal-binding</keyword>
<feature type="domain" description="SP-RING-type" evidence="6">
    <location>
        <begin position="297"/>
        <end position="380"/>
    </location>
</feature>
<keyword evidence="2 4" id="KW-0863">Zinc-finger</keyword>
<evidence type="ECO:0000313" key="8">
    <source>
        <dbReference type="Proteomes" id="UP000192257"/>
    </source>
</evidence>
<dbReference type="PANTHER" id="PTHR10782">
    <property type="entry name" value="ZINC FINGER MIZ DOMAIN-CONTAINING PROTEIN"/>
    <property type="match status" value="1"/>
</dbReference>
<dbReference type="GO" id="GO:0008270">
    <property type="term" value="F:zinc ion binding"/>
    <property type="evidence" value="ECO:0007669"/>
    <property type="project" value="UniProtKB-KW"/>
</dbReference>
<feature type="region of interest" description="Disordered" evidence="5">
    <location>
        <begin position="428"/>
        <end position="483"/>
    </location>
</feature>
<evidence type="ECO:0000256" key="3">
    <source>
        <dbReference type="ARBA" id="ARBA00022833"/>
    </source>
</evidence>
<dbReference type="AlphaFoldDB" id="A0A1X0NSM5"/>
<dbReference type="GeneID" id="39987180"/>
<feature type="compositionally biased region" description="Acidic residues" evidence="5">
    <location>
        <begin position="393"/>
        <end position="404"/>
    </location>
</feature>
<dbReference type="Gene3D" id="3.30.40.10">
    <property type="entry name" value="Zinc/RING finger domain, C3HC4 (zinc finger)"/>
    <property type="match status" value="1"/>
</dbReference>
<evidence type="ECO:0000256" key="1">
    <source>
        <dbReference type="ARBA" id="ARBA00022723"/>
    </source>
</evidence>
<dbReference type="Pfam" id="PF02891">
    <property type="entry name" value="zf-MIZ"/>
    <property type="match status" value="1"/>
</dbReference>
<dbReference type="GO" id="GO:0000785">
    <property type="term" value="C:chromatin"/>
    <property type="evidence" value="ECO:0007669"/>
    <property type="project" value="TreeGrafter"/>
</dbReference>
<gene>
    <name evidence="7" type="ORF">TM35_000231600</name>
</gene>
<feature type="compositionally biased region" description="Acidic residues" evidence="5">
    <location>
        <begin position="458"/>
        <end position="469"/>
    </location>
</feature>
<feature type="region of interest" description="Disordered" evidence="5">
    <location>
        <begin position="381"/>
        <end position="411"/>
    </location>
</feature>
<dbReference type="CDD" id="cd16650">
    <property type="entry name" value="SP-RING_PIAS-like"/>
    <property type="match status" value="1"/>
</dbReference>
<dbReference type="STRING" id="67003.A0A1X0NSM5"/>
<sequence length="501" mass="55619">MLLIPPPSVQQPCFPIHSIIHRFDITAGNSNGVVLQRIGQPPFISTSSSSSSSLSLSTLSSSVWPSMKEWNSNELELVLFPCKYGDPMKPIGWPLLSLHECSVFVNDVYITTALPRCPTRSVSHRTLSGLLLTPYLKHIRDGISGMSRIDPNAGLNLRITSHATWTATFLLAWCKVIDIPFLIEQRISSLLSQDVNMKDVKKEDTSSLSLLLEKDNDRNNMSSTSSSPSRAGSIDGSESDIDVDSGWVDEGNVNTCEDPSSYSHSITTADNKQKEPANNDNNNNNNNNTSSLGGTVLEDDNALDDTEAIVTLRCPLSYQRIRIAGKGKDCAHLACFDIPTYLESALRSSAWNCPICDLPVYINDIQVDHTLQSALDTISKAKKNDENNNNDDNNNDSDEEEEDDKVVLFGPGNREWRRVQKKCKYTSRGETEMNSYGNSNVDEKKKQQQPQVKKEVVDVDISDDDDDNVDNNNKNNNNDEREVVACPTIMNGRKRGRSENV</sequence>
<dbReference type="EMBL" id="NBCO01000023">
    <property type="protein sequence ID" value="ORC87189.1"/>
    <property type="molecule type" value="Genomic_DNA"/>
</dbReference>
<proteinExistence type="predicted"/>
<dbReference type="Proteomes" id="UP000192257">
    <property type="component" value="Unassembled WGS sequence"/>
</dbReference>
<keyword evidence="8" id="KW-1185">Reference proteome</keyword>
<dbReference type="InterPro" id="IPR004181">
    <property type="entry name" value="Znf_MIZ"/>
</dbReference>
<feature type="compositionally biased region" description="Basic and acidic residues" evidence="5">
    <location>
        <begin position="441"/>
        <end position="457"/>
    </location>
</feature>
<dbReference type="PANTHER" id="PTHR10782:SF96">
    <property type="entry name" value="SP-RING-TYPE DOMAIN-CONTAINING PROTEIN"/>
    <property type="match status" value="1"/>
</dbReference>
<feature type="region of interest" description="Disordered" evidence="5">
    <location>
        <begin position="212"/>
        <end position="298"/>
    </location>
</feature>
<feature type="compositionally biased region" description="Polar residues" evidence="5">
    <location>
        <begin position="252"/>
        <end position="270"/>
    </location>
</feature>
<dbReference type="RefSeq" id="XP_028881255.1">
    <property type="nucleotide sequence ID" value="XM_029027400.1"/>
</dbReference>
<organism evidence="7 8">
    <name type="scientific">Trypanosoma theileri</name>
    <dbReference type="NCBI Taxonomy" id="67003"/>
    <lineage>
        <taxon>Eukaryota</taxon>
        <taxon>Discoba</taxon>
        <taxon>Euglenozoa</taxon>
        <taxon>Kinetoplastea</taxon>
        <taxon>Metakinetoplastina</taxon>
        <taxon>Trypanosomatida</taxon>
        <taxon>Trypanosomatidae</taxon>
        <taxon>Trypanosoma</taxon>
    </lineage>
</organism>
<dbReference type="InterPro" id="IPR013083">
    <property type="entry name" value="Znf_RING/FYVE/PHD"/>
</dbReference>
<feature type="compositionally biased region" description="Low complexity" evidence="5">
    <location>
        <begin position="278"/>
        <end position="288"/>
    </location>
</feature>
<keyword evidence="3" id="KW-0862">Zinc</keyword>